<dbReference type="GeneID" id="8745748"/>
<dbReference type="InterPro" id="IPR024072">
    <property type="entry name" value="DHFR-like_dom_sf"/>
</dbReference>
<comment type="catalytic activity">
    <reaction evidence="7">
        <text>2,5-diamino-6-(1-D-ribitylamino)pyrimidin-4(3H)-one 5'-phosphate + NAD(+) = 2,5-diamino-6-(1-D-ribosylamino)pyrimidin-4(3H)-one 5'-phosphate + NADH + H(+)</text>
        <dbReference type="Rhea" id="RHEA:27274"/>
        <dbReference type="ChEBI" id="CHEBI:15378"/>
        <dbReference type="ChEBI" id="CHEBI:57540"/>
        <dbReference type="ChEBI" id="CHEBI:57945"/>
        <dbReference type="ChEBI" id="CHEBI:58890"/>
        <dbReference type="ChEBI" id="CHEBI:59545"/>
        <dbReference type="EC" id="1.1.1.302"/>
    </reaction>
</comment>
<evidence type="ECO:0000256" key="8">
    <source>
        <dbReference type="ARBA" id="ARBA00049020"/>
    </source>
</evidence>
<dbReference type="Pfam" id="PF01872">
    <property type="entry name" value="RibD_C"/>
    <property type="match status" value="1"/>
</dbReference>
<keyword evidence="11" id="KW-0614">Plasmid</keyword>
<dbReference type="RefSeq" id="WP_012946070.1">
    <property type="nucleotide sequence ID" value="NC_013747.1"/>
</dbReference>
<dbReference type="NCBIfam" id="TIGR01508">
    <property type="entry name" value="rib_reduct_arch"/>
    <property type="match status" value="1"/>
</dbReference>
<dbReference type="Proteomes" id="UP000001903">
    <property type="component" value="Plasmid pHTUR04"/>
</dbReference>
<dbReference type="Gene3D" id="3.40.430.10">
    <property type="entry name" value="Dihydrofolate Reductase, subunit A"/>
    <property type="match status" value="1"/>
</dbReference>
<dbReference type="HOGENOM" id="CLU_036590_4_1_2"/>
<gene>
    <name evidence="11" type="ordered locus">Htur_5200</name>
</gene>
<dbReference type="KEGG" id="htu:Htur_5200"/>
<dbReference type="eggNOG" id="arCOG01484">
    <property type="taxonomic scope" value="Archaea"/>
</dbReference>
<dbReference type="InterPro" id="IPR006401">
    <property type="entry name" value="Rib_reduct_arc"/>
</dbReference>
<dbReference type="InterPro" id="IPR002734">
    <property type="entry name" value="RibDG_C"/>
</dbReference>
<keyword evidence="12" id="KW-1185">Reference proteome</keyword>
<dbReference type="GO" id="GO:0008703">
    <property type="term" value="F:5-amino-6-(5-phosphoribosylamino)uracil reductase activity"/>
    <property type="evidence" value="ECO:0007669"/>
    <property type="project" value="InterPro"/>
</dbReference>
<evidence type="ECO:0000256" key="7">
    <source>
        <dbReference type="ARBA" id="ARBA00047550"/>
    </source>
</evidence>
<geneLocation type="plasmid" evidence="11 12">
    <name>pHTUR04</name>
</geneLocation>
<keyword evidence="4" id="KW-0686">Riboflavin biosynthesis</keyword>
<dbReference type="PANTHER" id="PTHR38011">
    <property type="entry name" value="DIHYDROFOLATE REDUCTASE FAMILY PROTEIN (AFU_ORTHOLOGUE AFUA_8G06820)"/>
    <property type="match status" value="1"/>
</dbReference>
<evidence type="ECO:0000259" key="10">
    <source>
        <dbReference type="Pfam" id="PF01872"/>
    </source>
</evidence>
<comment type="similarity">
    <text evidence="2">Belongs to the HTP reductase family.</text>
</comment>
<accession>D2S384</accession>
<evidence type="ECO:0000313" key="12">
    <source>
        <dbReference type="Proteomes" id="UP000001903"/>
    </source>
</evidence>
<evidence type="ECO:0000256" key="9">
    <source>
        <dbReference type="NCBIfam" id="TIGR01508"/>
    </source>
</evidence>
<dbReference type="GO" id="GO:0050661">
    <property type="term" value="F:NADP binding"/>
    <property type="evidence" value="ECO:0007669"/>
    <property type="project" value="InterPro"/>
</dbReference>
<evidence type="ECO:0000256" key="3">
    <source>
        <dbReference type="ARBA" id="ARBA00011738"/>
    </source>
</evidence>
<dbReference type="NCBIfam" id="TIGR00227">
    <property type="entry name" value="ribD_Cterm"/>
    <property type="match status" value="1"/>
</dbReference>
<name>D2S384_HALTV</name>
<comment type="subunit">
    <text evidence="3">Homodimer.</text>
</comment>
<proteinExistence type="inferred from homology"/>
<dbReference type="GO" id="GO:0009231">
    <property type="term" value="P:riboflavin biosynthetic process"/>
    <property type="evidence" value="ECO:0007669"/>
    <property type="project" value="UniProtKB-UniPathway"/>
</dbReference>
<organism evidence="11 12">
    <name type="scientific">Haloterrigena turkmenica (strain ATCC 51198 / DSM 5511 / JCM 9101 / NCIMB 13204 / VKM B-1734 / 4k)</name>
    <name type="common">Halococcus turkmenicus</name>
    <dbReference type="NCBI Taxonomy" id="543526"/>
    <lineage>
        <taxon>Archaea</taxon>
        <taxon>Methanobacteriati</taxon>
        <taxon>Methanobacteriota</taxon>
        <taxon>Stenosarchaea group</taxon>
        <taxon>Halobacteria</taxon>
        <taxon>Halobacteriales</taxon>
        <taxon>Natrialbaceae</taxon>
        <taxon>Haloterrigena</taxon>
    </lineage>
</organism>
<dbReference type="InterPro" id="IPR050765">
    <property type="entry name" value="Riboflavin_Biosynth_HTPR"/>
</dbReference>
<evidence type="ECO:0000313" key="11">
    <source>
        <dbReference type="EMBL" id="ADB63831.1"/>
    </source>
</evidence>
<dbReference type="EC" id="1.1.1.302" evidence="9"/>
<evidence type="ECO:0000256" key="1">
    <source>
        <dbReference type="ARBA" id="ARBA00005104"/>
    </source>
</evidence>
<reference evidence="11 12" key="1">
    <citation type="journal article" date="2010" name="Stand. Genomic Sci.">
        <title>Complete genome sequence of Haloterrigena turkmenica type strain (4k).</title>
        <authorList>
            <person name="Saunders E."/>
            <person name="Tindall B.J."/>
            <person name="Fahnrich R."/>
            <person name="Lapidus A."/>
            <person name="Copeland A."/>
            <person name="Del Rio T.G."/>
            <person name="Lucas S."/>
            <person name="Chen F."/>
            <person name="Tice H."/>
            <person name="Cheng J.F."/>
            <person name="Han C."/>
            <person name="Detter J.C."/>
            <person name="Bruce D."/>
            <person name="Goodwin L."/>
            <person name="Chain P."/>
            <person name="Pitluck S."/>
            <person name="Pati A."/>
            <person name="Ivanova N."/>
            <person name="Mavromatis K."/>
            <person name="Chen A."/>
            <person name="Palaniappan K."/>
            <person name="Land M."/>
            <person name="Hauser L."/>
            <person name="Chang Y.J."/>
            <person name="Jeffries C.D."/>
            <person name="Brettin T."/>
            <person name="Rohde M."/>
            <person name="Goker M."/>
            <person name="Bristow J."/>
            <person name="Eisen J.A."/>
            <person name="Markowitz V."/>
            <person name="Hugenholtz P."/>
            <person name="Klenk H.P."/>
            <person name="Kyrpides N.C."/>
        </authorList>
    </citation>
    <scope>NUCLEOTIDE SEQUENCE [LARGE SCALE GENOMIC DNA]</scope>
    <source>
        <strain evidence="12">ATCC 51198 / DSM 5511 / JCM 9101 / NCIMB 13204 / VKM B-1734 / 4k</strain>
    </source>
</reference>
<evidence type="ECO:0000256" key="4">
    <source>
        <dbReference type="ARBA" id="ARBA00022619"/>
    </source>
</evidence>
<keyword evidence="6 11" id="KW-0560">Oxidoreductase</keyword>
<keyword evidence="5" id="KW-0521">NADP</keyword>
<sequence length="220" mass="23810">MHVVVNAATSADGKLSSRRREQIAISGEADFERVDRLRAYSDAVVVGVGTVLADDPHLTVKDESLCDERLERGEPKQPARVVVDSKGRTPTDAAVLDDAATTYVCLSEAAPVGSRMDLVDHAELVTAGNDRVDLLRAFAALEEQGLERIMVEGGGELIFSLFEAGLVDELRLFVGPKVIGGRDAPTLADGEGFVEEFPLLHLEDLERLDDGALLRWTVED</sequence>
<dbReference type="UniPathway" id="UPA00275"/>
<feature type="domain" description="Bacterial bifunctional deaminase-reductase C-terminal" evidence="10">
    <location>
        <begin position="2"/>
        <end position="212"/>
    </location>
</feature>
<evidence type="ECO:0000256" key="2">
    <source>
        <dbReference type="ARBA" id="ARBA00009723"/>
    </source>
</evidence>
<dbReference type="InterPro" id="IPR011549">
    <property type="entry name" value="RibD_C"/>
</dbReference>
<comment type="catalytic activity">
    <reaction evidence="8">
        <text>2,5-diamino-6-(1-D-ribitylamino)pyrimidin-4(3H)-one 5'-phosphate + NADP(+) = 2,5-diamino-6-(1-D-ribosylamino)pyrimidin-4(3H)-one 5'-phosphate + NADPH + H(+)</text>
        <dbReference type="Rhea" id="RHEA:27278"/>
        <dbReference type="ChEBI" id="CHEBI:15378"/>
        <dbReference type="ChEBI" id="CHEBI:57783"/>
        <dbReference type="ChEBI" id="CHEBI:58349"/>
        <dbReference type="ChEBI" id="CHEBI:58890"/>
        <dbReference type="ChEBI" id="CHEBI:59545"/>
        <dbReference type="EC" id="1.1.1.302"/>
    </reaction>
</comment>
<dbReference type="AlphaFoldDB" id="D2S384"/>
<dbReference type="SUPFAM" id="SSF53597">
    <property type="entry name" value="Dihydrofolate reductase-like"/>
    <property type="match status" value="1"/>
</dbReference>
<evidence type="ECO:0000256" key="5">
    <source>
        <dbReference type="ARBA" id="ARBA00022857"/>
    </source>
</evidence>
<comment type="pathway">
    <text evidence="1">Cofactor biosynthesis; riboflavin biosynthesis.</text>
</comment>
<dbReference type="PANTHER" id="PTHR38011:SF7">
    <property type="entry name" value="2,5-DIAMINO-6-RIBOSYLAMINO-4(3H)-PYRIMIDINONE 5'-PHOSPHATE REDUCTASE"/>
    <property type="match status" value="1"/>
</dbReference>
<evidence type="ECO:0000256" key="6">
    <source>
        <dbReference type="ARBA" id="ARBA00023002"/>
    </source>
</evidence>
<dbReference type="OrthoDB" id="10178at2157"/>
<dbReference type="EMBL" id="CP001864">
    <property type="protein sequence ID" value="ADB63831.1"/>
    <property type="molecule type" value="Genomic_DNA"/>
</dbReference>
<protein>
    <recommendedName>
        <fullName evidence="9">2,5-diamino-6-(ribosylamino)-4(3H)-pyrimidinone 5'-phosphate reductase</fullName>
        <ecNumber evidence="9">1.1.1.302</ecNumber>
    </recommendedName>
</protein>